<dbReference type="Proteomes" id="UP000433532">
    <property type="component" value="Unassembled WGS sequence"/>
</dbReference>
<gene>
    <name evidence="2" type="ORF">GNQ48_23370</name>
</gene>
<protein>
    <submittedName>
        <fullName evidence="2">Uncharacterized protein</fullName>
    </submittedName>
</protein>
<dbReference type="EMBL" id="WOAD01000024">
    <property type="protein sequence ID" value="MUI37949.1"/>
    <property type="molecule type" value="Genomic_DNA"/>
</dbReference>
<sequence>MIEEIEVLMRHWSAQIGRNGVGCSSISSSLAGLIEWQGAPPRGEPGSRVLLGGTSVDHRAREVQACIDAIERRGEEGACLARLARLRYLSCPPRTVKQQIAALEVGEITDRTYRNWVQRLHELVLCELIRRHAGTLEAIKALRKVERRRTAARRGKAVRGVNGEYRSSAIAPPSAPASPRQPVSG</sequence>
<dbReference type="RefSeq" id="WP_126584821.1">
    <property type="nucleotide sequence ID" value="NZ_CAADKV010000684.1"/>
</dbReference>
<reference evidence="2 3" key="1">
    <citation type="submission" date="2019-11" db="EMBL/GenBank/DDBJ databases">
        <title>Genomes of ocular Pseudomonas aeruginosa isolates.</title>
        <authorList>
            <person name="Khan M."/>
            <person name="Rice S.A."/>
            <person name="Willcox M.D.P."/>
            <person name="Stapleton F."/>
        </authorList>
    </citation>
    <scope>NUCLEOTIDE SEQUENCE [LARGE SCALE GENOMIC DNA]</scope>
    <source>
        <strain evidence="2 3">PA221</strain>
    </source>
</reference>
<comment type="caution">
    <text evidence="2">The sequence shown here is derived from an EMBL/GenBank/DDBJ whole genome shotgun (WGS) entry which is preliminary data.</text>
</comment>
<evidence type="ECO:0000256" key="1">
    <source>
        <dbReference type="SAM" id="MobiDB-lite"/>
    </source>
</evidence>
<proteinExistence type="predicted"/>
<evidence type="ECO:0000313" key="3">
    <source>
        <dbReference type="Proteomes" id="UP000433532"/>
    </source>
</evidence>
<organism evidence="2 3">
    <name type="scientific">Pseudomonas aeruginosa</name>
    <dbReference type="NCBI Taxonomy" id="287"/>
    <lineage>
        <taxon>Bacteria</taxon>
        <taxon>Pseudomonadati</taxon>
        <taxon>Pseudomonadota</taxon>
        <taxon>Gammaproteobacteria</taxon>
        <taxon>Pseudomonadales</taxon>
        <taxon>Pseudomonadaceae</taxon>
        <taxon>Pseudomonas</taxon>
    </lineage>
</organism>
<name>A0A844NQ55_PSEAI</name>
<feature type="region of interest" description="Disordered" evidence="1">
    <location>
        <begin position="153"/>
        <end position="185"/>
    </location>
</feature>
<dbReference type="AlphaFoldDB" id="A0A844NQ55"/>
<accession>A0A844NQ55</accession>
<evidence type="ECO:0000313" key="2">
    <source>
        <dbReference type="EMBL" id="MUI37949.1"/>
    </source>
</evidence>